<evidence type="ECO:0000313" key="1">
    <source>
        <dbReference type="EMBL" id="EWY42841.1"/>
    </source>
</evidence>
<gene>
    <name evidence="1" type="ORF">N825_01410</name>
</gene>
<proteinExistence type="predicted"/>
<comment type="caution">
    <text evidence="1">The sequence shown here is derived from an EMBL/GenBank/DDBJ whole genome shotgun (WGS) entry which is preliminary data.</text>
</comment>
<organism evidence="1 2">
    <name type="scientific">Skermanella stibiiresistens SB22</name>
    <dbReference type="NCBI Taxonomy" id="1385369"/>
    <lineage>
        <taxon>Bacteria</taxon>
        <taxon>Pseudomonadati</taxon>
        <taxon>Pseudomonadota</taxon>
        <taxon>Alphaproteobacteria</taxon>
        <taxon>Rhodospirillales</taxon>
        <taxon>Azospirillaceae</taxon>
        <taxon>Skermanella</taxon>
    </lineage>
</organism>
<keyword evidence="2" id="KW-1185">Reference proteome</keyword>
<evidence type="ECO:0000313" key="2">
    <source>
        <dbReference type="Proteomes" id="UP000019486"/>
    </source>
</evidence>
<dbReference type="Proteomes" id="UP000019486">
    <property type="component" value="Unassembled WGS sequence"/>
</dbReference>
<dbReference type="EMBL" id="AVFL01000001">
    <property type="protein sequence ID" value="EWY42841.1"/>
    <property type="molecule type" value="Genomic_DNA"/>
</dbReference>
<accession>W9HDP3</accession>
<dbReference type="AlphaFoldDB" id="W9HDP3"/>
<protein>
    <submittedName>
        <fullName evidence="1">Uncharacterized protein</fullName>
    </submittedName>
</protein>
<reference evidence="1 2" key="1">
    <citation type="submission" date="2013-08" db="EMBL/GenBank/DDBJ databases">
        <title>The genome sequence of Skermanella stibiiresistens.</title>
        <authorList>
            <person name="Zhu W."/>
            <person name="Wang G."/>
        </authorList>
    </citation>
    <scope>NUCLEOTIDE SEQUENCE [LARGE SCALE GENOMIC DNA]</scope>
    <source>
        <strain evidence="1 2">SB22</strain>
    </source>
</reference>
<name>W9HDP3_9PROT</name>
<sequence length="31" mass="3487">MRQPTRRIDNSESIYPYNCMGIMTAALAGIL</sequence>